<sequence length="89" mass="10276">MTWLGLAVVGFTGTMATVLDLPGPFISDKMRNYIFEDSRQNMTDTADWAEPLRILLQNKYHVRTRFEAVQKAQQGNSRHIIIKARNIMH</sequence>
<feature type="chain" id="PRO_5002127828" evidence="1">
    <location>
        <begin position="17"/>
        <end position="89"/>
    </location>
</feature>
<dbReference type="AlphaFoldDB" id="A0A0B7FXK4"/>
<feature type="signal peptide" evidence="1">
    <location>
        <begin position="1"/>
        <end position="16"/>
    </location>
</feature>
<dbReference type="EMBL" id="LN679106">
    <property type="protein sequence ID" value="CEL62666.1"/>
    <property type="molecule type" value="Genomic_DNA"/>
</dbReference>
<keyword evidence="3" id="KW-1185">Reference proteome</keyword>
<dbReference type="Proteomes" id="UP000059188">
    <property type="component" value="Unassembled WGS sequence"/>
</dbReference>
<accession>A0A0B7FXK4</accession>
<evidence type="ECO:0000313" key="3">
    <source>
        <dbReference type="Proteomes" id="UP000059188"/>
    </source>
</evidence>
<protein>
    <submittedName>
        <fullName evidence="2">Uncharacterized protein</fullName>
    </submittedName>
</protein>
<gene>
    <name evidence="2" type="ORF">RSOLAG1IB_05022</name>
</gene>
<name>A0A0B7FXK4_THACB</name>
<evidence type="ECO:0000256" key="1">
    <source>
        <dbReference type="SAM" id="SignalP"/>
    </source>
</evidence>
<reference evidence="2 3" key="1">
    <citation type="submission" date="2014-11" db="EMBL/GenBank/DDBJ databases">
        <authorList>
            <person name="Wibberg Daniel"/>
        </authorList>
    </citation>
    <scope>NUCLEOTIDE SEQUENCE [LARGE SCALE GENOMIC DNA]</scope>
    <source>
        <strain evidence="2">Rhizoctonia solani AG1-IB 7/3/14</strain>
    </source>
</reference>
<keyword evidence="1" id="KW-0732">Signal</keyword>
<organism evidence="2 3">
    <name type="scientific">Thanatephorus cucumeris (strain AG1-IB / isolate 7/3/14)</name>
    <name type="common">Lettuce bottom rot fungus</name>
    <name type="synonym">Rhizoctonia solani</name>
    <dbReference type="NCBI Taxonomy" id="1108050"/>
    <lineage>
        <taxon>Eukaryota</taxon>
        <taxon>Fungi</taxon>
        <taxon>Dikarya</taxon>
        <taxon>Basidiomycota</taxon>
        <taxon>Agaricomycotina</taxon>
        <taxon>Agaricomycetes</taxon>
        <taxon>Cantharellales</taxon>
        <taxon>Ceratobasidiaceae</taxon>
        <taxon>Rhizoctonia</taxon>
        <taxon>Rhizoctonia solani AG-1</taxon>
    </lineage>
</organism>
<proteinExistence type="predicted"/>
<evidence type="ECO:0000313" key="2">
    <source>
        <dbReference type="EMBL" id="CEL62666.1"/>
    </source>
</evidence>